<feature type="compositionally biased region" description="Polar residues" evidence="1">
    <location>
        <begin position="1"/>
        <end position="17"/>
    </location>
</feature>
<gene>
    <name evidence="2" type="ORF">B0T22DRAFT_442242</name>
</gene>
<keyword evidence="3" id="KW-1185">Reference proteome</keyword>
<feature type="region of interest" description="Disordered" evidence="1">
    <location>
        <begin position="1"/>
        <end position="28"/>
    </location>
</feature>
<feature type="region of interest" description="Disordered" evidence="1">
    <location>
        <begin position="115"/>
        <end position="145"/>
    </location>
</feature>
<dbReference type="EMBL" id="JAULSO010000003">
    <property type="protein sequence ID" value="KAK3685041.1"/>
    <property type="molecule type" value="Genomic_DNA"/>
</dbReference>
<reference evidence="2" key="1">
    <citation type="journal article" date="2023" name="Mol. Phylogenet. Evol.">
        <title>Genome-scale phylogeny and comparative genomics of the fungal order Sordariales.</title>
        <authorList>
            <person name="Hensen N."/>
            <person name="Bonometti L."/>
            <person name="Westerberg I."/>
            <person name="Brannstrom I.O."/>
            <person name="Guillou S."/>
            <person name="Cros-Aarteil S."/>
            <person name="Calhoun S."/>
            <person name="Haridas S."/>
            <person name="Kuo A."/>
            <person name="Mondo S."/>
            <person name="Pangilinan J."/>
            <person name="Riley R."/>
            <person name="LaButti K."/>
            <person name="Andreopoulos B."/>
            <person name="Lipzen A."/>
            <person name="Chen C."/>
            <person name="Yan M."/>
            <person name="Daum C."/>
            <person name="Ng V."/>
            <person name="Clum A."/>
            <person name="Steindorff A."/>
            <person name="Ohm R.A."/>
            <person name="Martin F."/>
            <person name="Silar P."/>
            <person name="Natvig D.O."/>
            <person name="Lalanne C."/>
            <person name="Gautier V."/>
            <person name="Ament-Velasquez S.L."/>
            <person name="Kruys A."/>
            <person name="Hutchinson M.I."/>
            <person name="Powell A.J."/>
            <person name="Barry K."/>
            <person name="Miller A.N."/>
            <person name="Grigoriev I.V."/>
            <person name="Debuchy R."/>
            <person name="Gladieux P."/>
            <person name="Hiltunen Thoren M."/>
            <person name="Johannesson H."/>
        </authorList>
    </citation>
    <scope>NUCLEOTIDE SEQUENCE</scope>
    <source>
        <strain evidence="2">CBS 314.62</strain>
    </source>
</reference>
<organism evidence="2 3">
    <name type="scientific">Podospora appendiculata</name>
    <dbReference type="NCBI Taxonomy" id="314037"/>
    <lineage>
        <taxon>Eukaryota</taxon>
        <taxon>Fungi</taxon>
        <taxon>Dikarya</taxon>
        <taxon>Ascomycota</taxon>
        <taxon>Pezizomycotina</taxon>
        <taxon>Sordariomycetes</taxon>
        <taxon>Sordariomycetidae</taxon>
        <taxon>Sordariales</taxon>
        <taxon>Podosporaceae</taxon>
        <taxon>Podospora</taxon>
    </lineage>
</organism>
<comment type="caution">
    <text evidence="2">The sequence shown here is derived from an EMBL/GenBank/DDBJ whole genome shotgun (WGS) entry which is preliminary data.</text>
</comment>
<evidence type="ECO:0000313" key="3">
    <source>
        <dbReference type="Proteomes" id="UP001270362"/>
    </source>
</evidence>
<name>A0AAE0X4G8_9PEZI</name>
<dbReference type="Proteomes" id="UP001270362">
    <property type="component" value="Unassembled WGS sequence"/>
</dbReference>
<protein>
    <submittedName>
        <fullName evidence="2">Uncharacterized protein</fullName>
    </submittedName>
</protein>
<evidence type="ECO:0000256" key="1">
    <source>
        <dbReference type="SAM" id="MobiDB-lite"/>
    </source>
</evidence>
<proteinExistence type="predicted"/>
<evidence type="ECO:0000313" key="2">
    <source>
        <dbReference type="EMBL" id="KAK3685041.1"/>
    </source>
</evidence>
<sequence>MDRSTPGNPIWSPQTASKGAGKMEESKTGGKTLTWLEGMWVPNYVRVYLGSPPSQAQHSTRAGKAVADHPRRRPIRKYHKPTATPDWLGRRCSGAGWASLGRSLCEENGASEGGRIHLGHLGTSMPPQDTDQRRSLQPVESEGRENQPIKACLFLVRGPQPHRQSGSLVGITGYGLRVDVQDVVSRAIYHAYIPYYTEADES</sequence>
<dbReference type="AlphaFoldDB" id="A0AAE0X4G8"/>
<reference evidence="2" key="2">
    <citation type="submission" date="2023-06" db="EMBL/GenBank/DDBJ databases">
        <authorList>
            <consortium name="Lawrence Berkeley National Laboratory"/>
            <person name="Haridas S."/>
            <person name="Hensen N."/>
            <person name="Bonometti L."/>
            <person name="Westerberg I."/>
            <person name="Brannstrom I.O."/>
            <person name="Guillou S."/>
            <person name="Cros-Aarteil S."/>
            <person name="Calhoun S."/>
            <person name="Kuo A."/>
            <person name="Mondo S."/>
            <person name="Pangilinan J."/>
            <person name="Riley R."/>
            <person name="Labutti K."/>
            <person name="Andreopoulos B."/>
            <person name="Lipzen A."/>
            <person name="Chen C."/>
            <person name="Yanf M."/>
            <person name="Daum C."/>
            <person name="Ng V."/>
            <person name="Clum A."/>
            <person name="Steindorff A."/>
            <person name="Ohm R."/>
            <person name="Martin F."/>
            <person name="Silar P."/>
            <person name="Natvig D."/>
            <person name="Lalanne C."/>
            <person name="Gautier V."/>
            <person name="Ament-Velasquez S.L."/>
            <person name="Kruys A."/>
            <person name="Hutchinson M.I."/>
            <person name="Powell A.J."/>
            <person name="Barry K."/>
            <person name="Miller A.N."/>
            <person name="Grigoriev I.V."/>
            <person name="Debuchy R."/>
            <person name="Gladieux P."/>
            <person name="Thoren M.H."/>
            <person name="Johannesson H."/>
        </authorList>
    </citation>
    <scope>NUCLEOTIDE SEQUENCE</scope>
    <source>
        <strain evidence="2">CBS 314.62</strain>
    </source>
</reference>
<accession>A0AAE0X4G8</accession>
<feature type="region of interest" description="Disordered" evidence="1">
    <location>
        <begin position="52"/>
        <end position="71"/>
    </location>
</feature>